<dbReference type="AlphaFoldDB" id="A0A4P9YUQ4"/>
<organism evidence="1 2">
    <name type="scientific">Syncephalis pseudoplumigaleata</name>
    <dbReference type="NCBI Taxonomy" id="1712513"/>
    <lineage>
        <taxon>Eukaryota</taxon>
        <taxon>Fungi</taxon>
        <taxon>Fungi incertae sedis</taxon>
        <taxon>Zoopagomycota</taxon>
        <taxon>Zoopagomycotina</taxon>
        <taxon>Zoopagomycetes</taxon>
        <taxon>Zoopagales</taxon>
        <taxon>Piptocephalidaceae</taxon>
        <taxon>Syncephalis</taxon>
    </lineage>
</organism>
<dbReference type="OrthoDB" id="10626379at2759"/>
<evidence type="ECO:0000313" key="2">
    <source>
        <dbReference type="Proteomes" id="UP000278143"/>
    </source>
</evidence>
<name>A0A4P9YUQ4_9FUNG</name>
<dbReference type="Gene3D" id="1.25.40.480">
    <property type="match status" value="1"/>
</dbReference>
<reference evidence="2" key="1">
    <citation type="journal article" date="2018" name="Nat. Microbiol.">
        <title>Leveraging single-cell genomics to expand the fungal tree of life.</title>
        <authorList>
            <person name="Ahrendt S.R."/>
            <person name="Quandt C.A."/>
            <person name="Ciobanu D."/>
            <person name="Clum A."/>
            <person name="Salamov A."/>
            <person name="Andreopoulos B."/>
            <person name="Cheng J.F."/>
            <person name="Woyke T."/>
            <person name="Pelin A."/>
            <person name="Henrissat B."/>
            <person name="Reynolds N.K."/>
            <person name="Benny G.L."/>
            <person name="Smith M.E."/>
            <person name="James T.Y."/>
            <person name="Grigoriev I.V."/>
        </authorList>
    </citation>
    <scope>NUCLEOTIDE SEQUENCE [LARGE SCALE GENOMIC DNA]</scope>
    <source>
        <strain evidence="2">Benny S71-1</strain>
    </source>
</reference>
<protein>
    <submittedName>
        <fullName evidence="1">Uncharacterized protein</fullName>
    </submittedName>
</protein>
<gene>
    <name evidence="1" type="ORF">SYNPS1DRAFT_30529</name>
</gene>
<evidence type="ECO:0000313" key="1">
    <source>
        <dbReference type="EMBL" id="RKP23716.1"/>
    </source>
</evidence>
<accession>A0A4P9YUQ4</accession>
<dbReference type="EMBL" id="KZ990743">
    <property type="protein sequence ID" value="RKP23716.1"/>
    <property type="molecule type" value="Genomic_DNA"/>
</dbReference>
<keyword evidence="2" id="KW-1185">Reference proteome</keyword>
<sequence length="248" mass="27486">MNHLRAALNDDDDDTSTTRLPAHLAVALQGHATVYRSTTTNKEAIAVVIPEAWSMPAHIAEAKHLLLLRQQLPLDAIDTLVGAGHDEETDLYIDDVDMVDPTSDENTVPASATSTENDVADSREQFGRVVTAFYHNDEPASIDELASILRRLLAYPHRQLTMILAHNEDLFARLSDAQLARLLDVLLPLLTDTSTTLSHRICLLQHLILPKLCHSDTKPTRHLQQLLATIAQQAPHACAHGIFFLWPL</sequence>
<proteinExistence type="predicted"/>
<dbReference type="Proteomes" id="UP000278143">
    <property type="component" value="Unassembled WGS sequence"/>
</dbReference>